<name>A0ABQ0GP53_9PEZI</name>
<reference evidence="4 5" key="1">
    <citation type="submission" date="2024-09" db="EMBL/GenBank/DDBJ databases">
        <title>Itraconazole resistance in Madurella fahalii resulting from another homologue of gene encoding cytochrome P450 14-alpha sterol demethylase (CYP51).</title>
        <authorList>
            <person name="Yoshioka I."/>
            <person name="Fahal A.H."/>
            <person name="Kaneko S."/>
            <person name="Yaguchi T."/>
        </authorList>
    </citation>
    <scope>NUCLEOTIDE SEQUENCE [LARGE SCALE GENOMIC DNA]</scope>
    <source>
        <strain evidence="4 5">IFM 68171</strain>
    </source>
</reference>
<evidence type="ECO:0000256" key="1">
    <source>
        <dbReference type="PROSITE-ProRule" id="PRU00047"/>
    </source>
</evidence>
<dbReference type="InterPro" id="IPR001878">
    <property type="entry name" value="Znf_CCHC"/>
</dbReference>
<sequence length="304" mass="33123">MSQRGRGRGAGRHGMEIDSGNASGPGGEPDQRDGEQTNRSGESADGAQERVTRGEGAKKRLEECLEEFRSLVPAELWVRVLSAARKYCRLEMAVGENARGSGGNEAPKLGAYNGDMTKLAGELTRTCKVKVARVRAREPRRSPGEAGRPRSQQLLVEVHTVEEANTLIGRGVVMDYAIYPCERYEPTARAVICFRCGAWGHKAAYCKAEGARCLLCACAAHAQEGAAREREARCPVKLNPAANKPKCINCNGQHPAFDASCRVAKEQRQRAWERFLDRPLAFQAPLPINPRASGPAHSRGYNSP</sequence>
<organism evidence="4 5">
    <name type="scientific">Madurella fahalii</name>
    <dbReference type="NCBI Taxonomy" id="1157608"/>
    <lineage>
        <taxon>Eukaryota</taxon>
        <taxon>Fungi</taxon>
        <taxon>Dikarya</taxon>
        <taxon>Ascomycota</taxon>
        <taxon>Pezizomycotina</taxon>
        <taxon>Sordariomycetes</taxon>
        <taxon>Sordariomycetidae</taxon>
        <taxon>Sordariales</taxon>
        <taxon>Sordariales incertae sedis</taxon>
        <taxon>Madurella</taxon>
    </lineage>
</organism>
<proteinExistence type="predicted"/>
<evidence type="ECO:0000259" key="3">
    <source>
        <dbReference type="PROSITE" id="PS50158"/>
    </source>
</evidence>
<dbReference type="RefSeq" id="XP_070921247.1">
    <property type="nucleotide sequence ID" value="XM_071065146.1"/>
</dbReference>
<accession>A0ABQ0GP53</accession>
<feature type="region of interest" description="Disordered" evidence="2">
    <location>
        <begin position="1"/>
        <end position="55"/>
    </location>
</feature>
<feature type="compositionally biased region" description="Basic residues" evidence="2">
    <location>
        <begin position="1"/>
        <end position="11"/>
    </location>
</feature>
<dbReference type="PROSITE" id="PS50158">
    <property type="entry name" value="ZF_CCHC"/>
    <property type="match status" value="1"/>
</dbReference>
<comment type="caution">
    <text evidence="4">The sequence shown here is derived from an EMBL/GenBank/DDBJ whole genome shotgun (WGS) entry which is preliminary data.</text>
</comment>
<protein>
    <recommendedName>
        <fullName evidence="3">CCHC-type domain-containing protein</fullName>
    </recommendedName>
</protein>
<dbReference type="Proteomes" id="UP001628179">
    <property type="component" value="Unassembled WGS sequence"/>
</dbReference>
<evidence type="ECO:0000256" key="2">
    <source>
        <dbReference type="SAM" id="MobiDB-lite"/>
    </source>
</evidence>
<keyword evidence="1" id="KW-0862">Zinc</keyword>
<evidence type="ECO:0000313" key="5">
    <source>
        <dbReference type="Proteomes" id="UP001628179"/>
    </source>
</evidence>
<gene>
    <name evidence="4" type="ORF">MFIFM68171_09727</name>
</gene>
<feature type="domain" description="CCHC-type" evidence="3">
    <location>
        <begin position="193"/>
        <end position="207"/>
    </location>
</feature>
<keyword evidence="5" id="KW-1185">Reference proteome</keyword>
<keyword evidence="1" id="KW-0863">Zinc-finger</keyword>
<dbReference type="EMBL" id="BAAFSV010000005">
    <property type="protein sequence ID" value="GAB1319517.1"/>
    <property type="molecule type" value="Genomic_DNA"/>
</dbReference>
<keyword evidence="1" id="KW-0479">Metal-binding</keyword>
<evidence type="ECO:0000313" key="4">
    <source>
        <dbReference type="EMBL" id="GAB1319517.1"/>
    </source>
</evidence>
<dbReference type="GeneID" id="98180469"/>